<dbReference type="EMBL" id="KB743530">
    <property type="protein sequence ID" value="EOA98231.1"/>
    <property type="molecule type" value="Genomic_DNA"/>
</dbReference>
<sequence length="213" mass="23343">MKVQESHVCSQRRNTSSSIHSETRKALRNIICGSRWMSEACRVLGLFAMHDDGGRTKGNGEANGSISSSQVSNRKTLPKALRCFRSFIHKTSLSAVPFSLLQPISHPMLHAKLSLRINGNTTDQRTRVAKPKNNQRVEQPVCRVKLLCVSPRSAGLSPLTTSALAGAHRRQAEALGNGTFPAIQSLLLRACDRLHVMHVVHAACPLLPLSQQQ</sequence>
<dbReference type="Proteomes" id="UP000296049">
    <property type="component" value="Unassembled WGS sequence"/>
</dbReference>
<accession>R0JM83</accession>
<name>R0JM83_ANAPL</name>
<organism evidence="2 3">
    <name type="scientific">Anas platyrhynchos</name>
    <name type="common">Mallard</name>
    <name type="synonym">Anas boschas</name>
    <dbReference type="NCBI Taxonomy" id="8839"/>
    <lineage>
        <taxon>Eukaryota</taxon>
        <taxon>Metazoa</taxon>
        <taxon>Chordata</taxon>
        <taxon>Craniata</taxon>
        <taxon>Vertebrata</taxon>
        <taxon>Euteleostomi</taxon>
        <taxon>Archelosauria</taxon>
        <taxon>Archosauria</taxon>
        <taxon>Dinosauria</taxon>
        <taxon>Saurischia</taxon>
        <taxon>Theropoda</taxon>
        <taxon>Coelurosauria</taxon>
        <taxon>Aves</taxon>
        <taxon>Neognathae</taxon>
        <taxon>Galloanserae</taxon>
        <taxon>Anseriformes</taxon>
        <taxon>Anatidae</taxon>
        <taxon>Anatinae</taxon>
        <taxon>Anas</taxon>
    </lineage>
</organism>
<feature type="compositionally biased region" description="Polar residues" evidence="1">
    <location>
        <begin position="7"/>
        <end position="20"/>
    </location>
</feature>
<evidence type="ECO:0000313" key="3">
    <source>
        <dbReference type="Proteomes" id="UP000296049"/>
    </source>
</evidence>
<reference evidence="3" key="1">
    <citation type="journal article" date="2013" name="Nat. Genet.">
        <title>The duck genome and transcriptome provide insight into an avian influenza virus reservoir species.</title>
        <authorList>
            <person name="Huang Y."/>
            <person name="Li Y."/>
            <person name="Burt D.W."/>
            <person name="Chen H."/>
            <person name="Zhang Y."/>
            <person name="Qian W."/>
            <person name="Kim H."/>
            <person name="Gan S."/>
            <person name="Zhao Y."/>
            <person name="Li J."/>
            <person name="Yi K."/>
            <person name="Feng H."/>
            <person name="Zhu P."/>
            <person name="Li B."/>
            <person name="Liu Q."/>
            <person name="Fairley S."/>
            <person name="Magor K.E."/>
            <person name="Du Z."/>
            <person name="Hu X."/>
            <person name="Goodman L."/>
            <person name="Tafer H."/>
            <person name="Vignal A."/>
            <person name="Lee T."/>
            <person name="Kim K.W."/>
            <person name="Sheng Z."/>
            <person name="An Y."/>
            <person name="Searle S."/>
            <person name="Herrero J."/>
            <person name="Groenen M.A."/>
            <person name="Crooijmans R.P."/>
            <person name="Faraut T."/>
            <person name="Cai Q."/>
            <person name="Webster R.G."/>
            <person name="Aldridge J.R."/>
            <person name="Warren W.C."/>
            <person name="Bartschat S."/>
            <person name="Kehr S."/>
            <person name="Marz M."/>
            <person name="Stadler P.F."/>
            <person name="Smith J."/>
            <person name="Kraus R.H."/>
            <person name="Zhao Y."/>
            <person name="Ren L."/>
            <person name="Fei J."/>
            <person name="Morisson M."/>
            <person name="Kaiser P."/>
            <person name="Griffin D.K."/>
            <person name="Rao M."/>
            <person name="Pitel F."/>
            <person name="Wang J."/>
            <person name="Li N."/>
        </authorList>
    </citation>
    <scope>NUCLEOTIDE SEQUENCE [LARGE SCALE GENOMIC DNA]</scope>
</reference>
<dbReference type="AlphaFoldDB" id="R0JM83"/>
<evidence type="ECO:0000313" key="2">
    <source>
        <dbReference type="EMBL" id="EOA98231.1"/>
    </source>
</evidence>
<proteinExistence type="predicted"/>
<feature type="region of interest" description="Disordered" evidence="1">
    <location>
        <begin position="1"/>
        <end position="20"/>
    </location>
</feature>
<gene>
    <name evidence="2" type="ORF">Anapl_08731</name>
</gene>
<keyword evidence="3" id="KW-1185">Reference proteome</keyword>
<protein>
    <submittedName>
        <fullName evidence="2">Uncharacterized protein</fullName>
    </submittedName>
</protein>
<evidence type="ECO:0000256" key="1">
    <source>
        <dbReference type="SAM" id="MobiDB-lite"/>
    </source>
</evidence>